<dbReference type="OrthoDB" id="5284712at2759"/>
<evidence type="ECO:0000313" key="4">
    <source>
        <dbReference type="Proteomes" id="UP000811619"/>
    </source>
</evidence>
<proteinExistence type="predicted"/>
<comment type="caution">
    <text evidence="3">The sequence shown here is derived from an EMBL/GenBank/DDBJ whole genome shotgun (WGS) entry which is preliminary data.</text>
</comment>
<dbReference type="AlphaFoldDB" id="A0A8K0NLX5"/>
<dbReference type="PANTHER" id="PTHR37451:SF3">
    <property type="entry name" value="MARVEL DOMAIN-CONTAINING PROTEIN"/>
    <property type="match status" value="1"/>
</dbReference>
<dbReference type="Proteomes" id="UP000811619">
    <property type="component" value="Unassembled WGS sequence"/>
</dbReference>
<evidence type="ECO:0000256" key="1">
    <source>
        <dbReference type="SAM" id="MobiDB-lite"/>
    </source>
</evidence>
<keyword evidence="2" id="KW-0472">Membrane</keyword>
<keyword evidence="4" id="KW-1185">Reference proteome</keyword>
<sequence length="289" mass="31744">MALDFDPDLVPKAKLGLHCAQILLAVVAWCMEIAVFAGENAKVVRNNGWTFAVFFLTIPAWLYLIMTPRFERTRKWAEPHVMMAVDGAFTIIWLSAFASQAAYNSSGLCGQACNTSKGVVGLGVFICLLFAASTFVSAYTLTYWKFHGTLPGYDSRKLLSGDNNIDPDKAAFSMAPHEEEAYERVNMDDQDNGNHSHNPYVDSAGYGHANPYSHVDNDDDNDDGRHSRYGAVPSRRSGLFNQDTEYTSGGGANLPPASHTYSEGSSRLSFSDEPARFPAANYDRVGPMK</sequence>
<feature type="compositionally biased region" description="Polar residues" evidence="1">
    <location>
        <begin position="259"/>
        <end position="269"/>
    </location>
</feature>
<name>A0A8K0NLX5_9HYPO</name>
<evidence type="ECO:0008006" key="5">
    <source>
        <dbReference type="Google" id="ProtNLM"/>
    </source>
</evidence>
<reference evidence="3" key="1">
    <citation type="journal article" date="2020" name="bioRxiv">
        <title>Whole genome comparisons of ergot fungi reveals the divergence and evolution of species within the genus Claviceps are the result of varying mechanisms driving genome evolution and host range expansion.</title>
        <authorList>
            <person name="Wyka S.A."/>
            <person name="Mondo S.J."/>
            <person name="Liu M."/>
            <person name="Dettman J."/>
            <person name="Nalam V."/>
            <person name="Broders K.D."/>
        </authorList>
    </citation>
    <scope>NUCLEOTIDE SEQUENCE</scope>
    <source>
        <strain evidence="3">CCC 489</strain>
    </source>
</reference>
<evidence type="ECO:0000313" key="3">
    <source>
        <dbReference type="EMBL" id="KAG5926757.1"/>
    </source>
</evidence>
<accession>A0A8K0NLX5</accession>
<feature type="region of interest" description="Disordered" evidence="1">
    <location>
        <begin position="188"/>
        <end position="289"/>
    </location>
</feature>
<keyword evidence="2" id="KW-1133">Transmembrane helix</keyword>
<dbReference type="EMBL" id="SRPY01000236">
    <property type="protein sequence ID" value="KAG5926757.1"/>
    <property type="molecule type" value="Genomic_DNA"/>
</dbReference>
<dbReference type="PANTHER" id="PTHR37451">
    <property type="entry name" value="MARVEL DOMAIN"/>
    <property type="match status" value="1"/>
</dbReference>
<protein>
    <recommendedName>
        <fullName evidence="5">MARVEL domain-containing protein</fullName>
    </recommendedName>
</protein>
<feature type="transmembrane region" description="Helical" evidence="2">
    <location>
        <begin position="119"/>
        <end position="141"/>
    </location>
</feature>
<feature type="transmembrane region" description="Helical" evidence="2">
    <location>
        <begin position="80"/>
        <end position="99"/>
    </location>
</feature>
<evidence type="ECO:0000256" key="2">
    <source>
        <dbReference type="SAM" id="Phobius"/>
    </source>
</evidence>
<keyword evidence="2" id="KW-0812">Transmembrane</keyword>
<feature type="transmembrane region" description="Helical" evidence="2">
    <location>
        <begin position="49"/>
        <end position="68"/>
    </location>
</feature>
<gene>
    <name evidence="3" type="ORF">E4U42_002976</name>
</gene>
<organism evidence="3 4">
    <name type="scientific">Claviceps africana</name>
    <dbReference type="NCBI Taxonomy" id="83212"/>
    <lineage>
        <taxon>Eukaryota</taxon>
        <taxon>Fungi</taxon>
        <taxon>Dikarya</taxon>
        <taxon>Ascomycota</taxon>
        <taxon>Pezizomycotina</taxon>
        <taxon>Sordariomycetes</taxon>
        <taxon>Hypocreomycetidae</taxon>
        <taxon>Hypocreales</taxon>
        <taxon>Clavicipitaceae</taxon>
        <taxon>Claviceps</taxon>
    </lineage>
</organism>
<feature type="transmembrane region" description="Helical" evidence="2">
    <location>
        <begin position="15"/>
        <end position="37"/>
    </location>
</feature>